<dbReference type="GO" id="GO:0005509">
    <property type="term" value="F:calcium ion binding"/>
    <property type="evidence" value="ECO:0007669"/>
    <property type="project" value="TreeGrafter"/>
</dbReference>
<feature type="binding site" evidence="3">
    <location>
        <position position="124"/>
    </location>
    <ligand>
        <name>substrate</name>
    </ligand>
</feature>
<dbReference type="SUPFAM" id="SSF63829">
    <property type="entry name" value="Calcium-dependent phosphotriesterase"/>
    <property type="match status" value="1"/>
</dbReference>
<evidence type="ECO:0000313" key="5">
    <source>
        <dbReference type="EMBL" id="OQR71915.1"/>
    </source>
</evidence>
<proteinExistence type="inferred from homology"/>
<dbReference type="InterPro" id="IPR011042">
    <property type="entry name" value="6-blade_b-propeller_TolB-like"/>
</dbReference>
<keyword evidence="6" id="KW-1185">Reference proteome</keyword>
<dbReference type="Pfam" id="PF08450">
    <property type="entry name" value="SGL"/>
    <property type="match status" value="2"/>
</dbReference>
<feature type="domain" description="SMP-30/Gluconolactonase/LRE-like region" evidence="4">
    <location>
        <begin position="224"/>
        <end position="304"/>
    </location>
</feature>
<gene>
    <name evidence="5" type="ORF">BIW11_01404</name>
</gene>
<comment type="similarity">
    <text evidence="1">Belongs to the SMP-30/CGR1 family.</text>
</comment>
<keyword evidence="3" id="KW-0479">Metal-binding</keyword>
<feature type="binding site" evidence="3">
    <location>
        <position position="245"/>
    </location>
    <ligand>
        <name>a divalent metal cation</name>
        <dbReference type="ChEBI" id="CHEBI:60240"/>
    </ligand>
</feature>
<dbReference type="Gene3D" id="2.120.10.30">
    <property type="entry name" value="TolB, C-terminal domain"/>
    <property type="match status" value="1"/>
</dbReference>
<feature type="binding site" evidence="3">
    <location>
        <position position="157"/>
    </location>
    <ligand>
        <name>a divalent metal cation</name>
        <dbReference type="ChEBI" id="CHEBI:60240"/>
    </ligand>
</feature>
<feature type="active site" description="Proton donor/acceptor" evidence="2">
    <location>
        <position position="245"/>
    </location>
</feature>
<dbReference type="GO" id="GO:0019853">
    <property type="term" value="P:L-ascorbic acid biosynthetic process"/>
    <property type="evidence" value="ECO:0007669"/>
    <property type="project" value="TreeGrafter"/>
</dbReference>
<feature type="domain" description="SMP-30/Gluconolactonase/LRE-like region" evidence="4">
    <location>
        <begin position="13"/>
        <end position="191"/>
    </location>
</feature>
<accession>A0A1V9XED7</accession>
<dbReference type="FunCoup" id="A0A1V9XED7">
    <property type="interactions" value="118"/>
</dbReference>
<evidence type="ECO:0000256" key="2">
    <source>
        <dbReference type="PIRSR" id="PIRSR605511-1"/>
    </source>
</evidence>
<reference evidence="5 6" key="1">
    <citation type="journal article" date="2017" name="Gigascience">
        <title>Draft genome of the honey bee ectoparasitic mite, Tropilaelaps mercedesae, is shaped by the parasitic life history.</title>
        <authorList>
            <person name="Dong X."/>
            <person name="Armstrong S.D."/>
            <person name="Xia D."/>
            <person name="Makepeace B.L."/>
            <person name="Darby A.C."/>
            <person name="Kadowaki T."/>
        </authorList>
    </citation>
    <scope>NUCLEOTIDE SEQUENCE [LARGE SCALE GENOMIC DNA]</scope>
    <source>
        <strain evidence="5">Wuxi-XJTLU</strain>
    </source>
</reference>
<protein>
    <submittedName>
        <fullName evidence="5">Regucalcin-like</fullName>
    </submittedName>
</protein>
<keyword evidence="3" id="KW-0862">Zinc</keyword>
<dbReference type="InterPro" id="IPR013658">
    <property type="entry name" value="SGL"/>
</dbReference>
<evidence type="ECO:0000256" key="3">
    <source>
        <dbReference type="PIRSR" id="PIRSR605511-2"/>
    </source>
</evidence>
<dbReference type="Proteomes" id="UP000192247">
    <property type="component" value="Unassembled WGS sequence"/>
</dbReference>
<comment type="cofactor">
    <cofactor evidence="3">
        <name>Zn(2+)</name>
        <dbReference type="ChEBI" id="CHEBI:29105"/>
    </cofactor>
    <text evidence="3">Binds 1 divalent metal cation per subunit.</text>
</comment>
<organism evidence="5 6">
    <name type="scientific">Tropilaelaps mercedesae</name>
    <dbReference type="NCBI Taxonomy" id="418985"/>
    <lineage>
        <taxon>Eukaryota</taxon>
        <taxon>Metazoa</taxon>
        <taxon>Ecdysozoa</taxon>
        <taxon>Arthropoda</taxon>
        <taxon>Chelicerata</taxon>
        <taxon>Arachnida</taxon>
        <taxon>Acari</taxon>
        <taxon>Parasitiformes</taxon>
        <taxon>Mesostigmata</taxon>
        <taxon>Gamasina</taxon>
        <taxon>Dermanyssoidea</taxon>
        <taxon>Laelapidae</taxon>
        <taxon>Tropilaelaps</taxon>
    </lineage>
</organism>
<evidence type="ECO:0000313" key="6">
    <source>
        <dbReference type="Proteomes" id="UP000192247"/>
    </source>
</evidence>
<feature type="binding site" evidence="3">
    <location>
        <position position="106"/>
    </location>
    <ligand>
        <name>substrate</name>
    </ligand>
</feature>
<dbReference type="PANTHER" id="PTHR10907">
    <property type="entry name" value="REGUCALCIN"/>
    <property type="match status" value="1"/>
</dbReference>
<evidence type="ECO:0000256" key="1">
    <source>
        <dbReference type="ARBA" id="ARBA00008853"/>
    </source>
</evidence>
<dbReference type="GO" id="GO:0004341">
    <property type="term" value="F:gluconolactonase activity"/>
    <property type="evidence" value="ECO:0007669"/>
    <property type="project" value="TreeGrafter"/>
</dbReference>
<evidence type="ECO:0000259" key="4">
    <source>
        <dbReference type="Pfam" id="PF08450"/>
    </source>
</evidence>
<dbReference type="PANTHER" id="PTHR10907:SF47">
    <property type="entry name" value="REGUCALCIN"/>
    <property type="match status" value="1"/>
</dbReference>
<dbReference type="PRINTS" id="PR01790">
    <property type="entry name" value="SMP30FAMILY"/>
</dbReference>
<feature type="binding site" evidence="3">
    <location>
        <position position="15"/>
    </location>
    <ligand>
        <name>a divalent metal cation</name>
        <dbReference type="ChEBI" id="CHEBI:60240"/>
    </ligand>
</feature>
<dbReference type="EMBL" id="MNPL01013131">
    <property type="protein sequence ID" value="OQR71915.1"/>
    <property type="molecule type" value="Genomic_DNA"/>
</dbReference>
<dbReference type="AlphaFoldDB" id="A0A1V9XED7"/>
<sequence>MSVRVLNSEMQELGEGPHWDPVNGRLIIVDIDGRAVKFINPVNGDITEKHQFDDKVGAAIPYAADPSLLVVAVGNRLVKYDSIKRETLETIVDVSDYEKGVRTRINDAKCDPYGRIVFGTMVYELSGGTFPENIGKLFSYSGSNGLKVLLEDVSLSNGLAWTRDNKTFFYIDTAPARTLTAYDYSEDGNISFRATGPLDKYLLEIVVAVGAPSDHLLPHGVRSLANGRVLVDFKLDKWDGMGNLDGMTIDVQDNLWVALFGGSRVLHIDSRDGKLLSQVRIPSLNTTSVCFGGADLSTLFVTSAGRHNVPEGLQEAQGGNTFAVTDLGTKGRLAVGFAG</sequence>
<dbReference type="OrthoDB" id="423498at2759"/>
<comment type="caution">
    <text evidence="5">The sequence shown here is derived from an EMBL/GenBank/DDBJ whole genome shotgun (WGS) entry which is preliminary data.</text>
</comment>
<feature type="binding site" evidence="3">
    <location>
        <position position="104"/>
    </location>
    <ligand>
        <name>substrate</name>
    </ligand>
</feature>
<dbReference type="InParanoid" id="A0A1V9XED7"/>
<dbReference type="STRING" id="418985.A0A1V9XED7"/>
<dbReference type="InterPro" id="IPR005511">
    <property type="entry name" value="SMP-30"/>
</dbReference>
<name>A0A1V9XED7_9ACAR</name>